<evidence type="ECO:0000313" key="2">
    <source>
        <dbReference type="Proteomes" id="UP000015104"/>
    </source>
</evidence>
<keyword evidence="2" id="KW-1185">Reference proteome</keyword>
<dbReference type="HOGENOM" id="CLU_044404_0_0_1"/>
<reference evidence="2" key="1">
    <citation type="submission" date="2011-08" db="EMBL/GenBank/DDBJ databases">
        <authorList>
            <person name="Rombauts S."/>
        </authorList>
    </citation>
    <scope>NUCLEOTIDE SEQUENCE</scope>
    <source>
        <strain evidence="2">London</strain>
    </source>
</reference>
<dbReference type="AlphaFoldDB" id="T1JPW4"/>
<protein>
    <submittedName>
        <fullName evidence="1">Uncharacterized protein</fullName>
    </submittedName>
</protein>
<organism evidence="1 2">
    <name type="scientific">Tetranychus urticae</name>
    <name type="common">Two-spotted spider mite</name>
    <dbReference type="NCBI Taxonomy" id="32264"/>
    <lineage>
        <taxon>Eukaryota</taxon>
        <taxon>Metazoa</taxon>
        <taxon>Ecdysozoa</taxon>
        <taxon>Arthropoda</taxon>
        <taxon>Chelicerata</taxon>
        <taxon>Arachnida</taxon>
        <taxon>Acari</taxon>
        <taxon>Acariformes</taxon>
        <taxon>Trombidiformes</taxon>
        <taxon>Prostigmata</taxon>
        <taxon>Eleutherengona</taxon>
        <taxon>Raphignathae</taxon>
        <taxon>Tetranychoidea</taxon>
        <taxon>Tetranychidae</taxon>
        <taxon>Tetranychus</taxon>
    </lineage>
</organism>
<dbReference type="EnsemblMetazoa" id="tetur01g01030.1">
    <property type="protein sequence ID" value="tetur01g01030.1"/>
    <property type="gene ID" value="tetur01g01030"/>
</dbReference>
<dbReference type="Proteomes" id="UP000015104">
    <property type="component" value="Unassembled WGS sequence"/>
</dbReference>
<name>T1JPW4_TETUR</name>
<dbReference type="EMBL" id="CAEY01000432">
    <property type="status" value="NOT_ANNOTATED_CDS"/>
    <property type="molecule type" value="Genomic_DNA"/>
</dbReference>
<accession>T1JPW4</accession>
<sequence>MFIFKKIFTIFCIIVCSYQLYFTTMDYLEYNVITLLDIDFPDWLTVPDITFCVQFMNAVNWTAWAIHHPNLLPDKCTIMDDEKENRSEHIRACFAEMGADDFEGFVEQHFTVAKFYKIIIKAESITIIYNKTEYFNGLEQKHEIFCATKTYLKDPHVCYHVACRNATNLSNFVRFNRSRAIHAPTPGTLYYLDIYNVFFKVWDQIFVYIHSPLDLPRGPFQTYTVIKPKEKPSLFFISYIKIIDSLLEPPYATNCRNYHDDVEGTRSLMHKYEQCLNNQTLRLDQSFVMYQTIIENPQEIEANFSNRLRYKYKDKLNEIRAECEKLVGQPECKSLYYIPYVIGHERFLNFHYKLPSVFLIMAPTNPDIELKKSPALLLETYVVSIGSILGIWFGFSMVHHLGSLGSHLSKLKNISKLVWYNIYHRYEGLLKKSVNSNCEQMNQKQKTVDLPTIIYYRTHRLRARADIGDNHKISSN</sequence>
<reference evidence="1" key="2">
    <citation type="submission" date="2015-06" db="UniProtKB">
        <authorList>
            <consortium name="EnsemblMetazoa"/>
        </authorList>
    </citation>
    <scope>IDENTIFICATION</scope>
</reference>
<evidence type="ECO:0000313" key="1">
    <source>
        <dbReference type="EnsemblMetazoa" id="tetur01g01030.1"/>
    </source>
</evidence>
<proteinExistence type="predicted"/>